<comment type="caution">
    <text evidence="1">The sequence shown here is derived from an EMBL/GenBank/DDBJ whole genome shotgun (WGS) entry which is preliminary data.</text>
</comment>
<dbReference type="Proteomes" id="UP000835052">
    <property type="component" value="Unassembled WGS sequence"/>
</dbReference>
<protein>
    <submittedName>
        <fullName evidence="1">Uncharacterized protein</fullName>
    </submittedName>
</protein>
<proteinExistence type="predicted"/>
<reference evidence="1" key="1">
    <citation type="submission" date="2020-10" db="EMBL/GenBank/DDBJ databases">
        <authorList>
            <person name="Kikuchi T."/>
        </authorList>
    </citation>
    <scope>NUCLEOTIDE SEQUENCE</scope>
    <source>
        <strain evidence="1">NKZ352</strain>
    </source>
</reference>
<evidence type="ECO:0000313" key="1">
    <source>
        <dbReference type="EMBL" id="CAD6186086.1"/>
    </source>
</evidence>
<keyword evidence="2" id="KW-1185">Reference proteome</keyword>
<dbReference type="AlphaFoldDB" id="A0A8S1GRM2"/>
<organism evidence="1 2">
    <name type="scientific">Caenorhabditis auriculariae</name>
    <dbReference type="NCBI Taxonomy" id="2777116"/>
    <lineage>
        <taxon>Eukaryota</taxon>
        <taxon>Metazoa</taxon>
        <taxon>Ecdysozoa</taxon>
        <taxon>Nematoda</taxon>
        <taxon>Chromadorea</taxon>
        <taxon>Rhabditida</taxon>
        <taxon>Rhabditina</taxon>
        <taxon>Rhabditomorpha</taxon>
        <taxon>Rhabditoidea</taxon>
        <taxon>Rhabditidae</taxon>
        <taxon>Peloderinae</taxon>
        <taxon>Caenorhabditis</taxon>
    </lineage>
</organism>
<accession>A0A8S1GRM2</accession>
<name>A0A8S1GRM2_9PELO</name>
<sequence>MCEKCPVDGDPMFAPVKSSKDMLNTSVEKASLSRFNPLKRLNPFASYPVLFEIYGEDGVEPVQEDRDDDVFCLHLAVVVVSISFVF</sequence>
<evidence type="ECO:0000313" key="2">
    <source>
        <dbReference type="Proteomes" id="UP000835052"/>
    </source>
</evidence>
<dbReference type="EMBL" id="CAJGYM010000004">
    <property type="protein sequence ID" value="CAD6186086.1"/>
    <property type="molecule type" value="Genomic_DNA"/>
</dbReference>
<gene>
    <name evidence="1" type="ORF">CAUJ_LOCUS2005</name>
</gene>